<organism evidence="3 4">
    <name type="scientific">Diaphorina citri</name>
    <name type="common">Asian citrus psyllid</name>
    <dbReference type="NCBI Taxonomy" id="121845"/>
    <lineage>
        <taxon>Eukaryota</taxon>
        <taxon>Metazoa</taxon>
        <taxon>Ecdysozoa</taxon>
        <taxon>Arthropoda</taxon>
        <taxon>Hexapoda</taxon>
        <taxon>Insecta</taxon>
        <taxon>Pterygota</taxon>
        <taxon>Neoptera</taxon>
        <taxon>Paraneoptera</taxon>
        <taxon>Hemiptera</taxon>
        <taxon>Sternorrhyncha</taxon>
        <taxon>Psylloidea</taxon>
        <taxon>Psyllidae</taxon>
        <taxon>Diaphorininae</taxon>
        <taxon>Diaphorina</taxon>
    </lineage>
</organism>
<feature type="compositionally biased region" description="Polar residues" evidence="1">
    <location>
        <begin position="209"/>
        <end position="219"/>
    </location>
</feature>
<dbReference type="AlphaFoldDB" id="A0A3Q0J513"/>
<evidence type="ECO:0000256" key="2">
    <source>
        <dbReference type="SAM" id="SignalP"/>
    </source>
</evidence>
<evidence type="ECO:0000313" key="4">
    <source>
        <dbReference type="RefSeq" id="XP_026681795.1"/>
    </source>
</evidence>
<feature type="region of interest" description="Disordered" evidence="1">
    <location>
        <begin position="178"/>
        <end position="237"/>
    </location>
</feature>
<protein>
    <submittedName>
        <fullName evidence="4">Uncharacterized protein LOC103512559</fullName>
    </submittedName>
</protein>
<dbReference type="Proteomes" id="UP000079169">
    <property type="component" value="Unplaced"/>
</dbReference>
<feature type="region of interest" description="Disordered" evidence="1">
    <location>
        <begin position="64"/>
        <end position="98"/>
    </location>
</feature>
<feature type="compositionally biased region" description="Acidic residues" evidence="1">
    <location>
        <begin position="198"/>
        <end position="208"/>
    </location>
</feature>
<feature type="compositionally biased region" description="Pro residues" evidence="1">
    <location>
        <begin position="80"/>
        <end position="92"/>
    </location>
</feature>
<feature type="signal peptide" evidence="2">
    <location>
        <begin position="1"/>
        <end position="31"/>
    </location>
</feature>
<evidence type="ECO:0000313" key="3">
    <source>
        <dbReference type="Proteomes" id="UP000079169"/>
    </source>
</evidence>
<dbReference type="STRING" id="121845.A0A3Q0J513"/>
<sequence length="237" mass="27283">MQHCSVIKKRNLCHVLYWSFLLLIFHQGGSSENESTSQGHRVNIQQKLQEKKQKQLAELKVIEEEIKQGKHQRPGGTPTPLEPPPPPPPRGKQPPQSNTCEILLAPYYLDNEQDEQQDYYDWTSGGHTAPIYRLSEKDGEVDHDQMYKSYRMASDLDSQVSLPRSYTLPRHFKYYRKPKQRKPIRTEHFIASTNSSDGDVDSADENESDQSSHTASQLGANIRLTQPVFRTKHETKL</sequence>
<dbReference type="KEGG" id="dci:103512559"/>
<evidence type="ECO:0000256" key="1">
    <source>
        <dbReference type="SAM" id="MobiDB-lite"/>
    </source>
</evidence>
<dbReference type="RefSeq" id="XP_026681795.1">
    <property type="nucleotide sequence ID" value="XM_026825994.1"/>
</dbReference>
<dbReference type="PaxDb" id="121845-A0A3Q0J513"/>
<name>A0A3Q0J513_DIACI</name>
<keyword evidence="3" id="KW-1185">Reference proteome</keyword>
<keyword evidence="2" id="KW-0732">Signal</keyword>
<proteinExistence type="predicted"/>
<accession>A0A3Q0J513</accession>
<gene>
    <name evidence="4" type="primary">LOC103512559</name>
</gene>
<dbReference type="GeneID" id="103512559"/>
<feature type="chain" id="PRO_5018173213" evidence="2">
    <location>
        <begin position="32"/>
        <end position="237"/>
    </location>
</feature>
<reference evidence="4" key="1">
    <citation type="submission" date="2025-08" db="UniProtKB">
        <authorList>
            <consortium name="RefSeq"/>
        </authorList>
    </citation>
    <scope>IDENTIFICATION</scope>
</reference>